<protein>
    <recommendedName>
        <fullName evidence="5">RCC1-like domain-containing protein</fullName>
    </recommendedName>
</protein>
<evidence type="ECO:0000256" key="3">
    <source>
        <dbReference type="PROSITE-ProRule" id="PRU00235"/>
    </source>
</evidence>
<feature type="region of interest" description="Disordered" evidence="4">
    <location>
        <begin position="1"/>
        <end position="33"/>
    </location>
</feature>
<comment type="caution">
    <text evidence="6">The sequence shown here is derived from an EMBL/GenBank/DDBJ whole genome shotgun (WGS) entry which is preliminary data.</text>
</comment>
<feature type="compositionally biased region" description="Basic and acidic residues" evidence="4">
    <location>
        <begin position="381"/>
        <end position="393"/>
    </location>
</feature>
<name>A0ABQ9EPX0_TEGGR</name>
<sequence length="403" mass="44328">MSASAATKRTAPAEQDSDDDEQTPKKRRETNRKYKESYSNLFDIVQTWGMYVHHRSHSNSGGGLVLTCGEGDVGQLGLGEDIMEKSRPGLVRLDEKVVQVCAGGMHTVCLTTDGEIYTFGCNDEGALGRDTSEEGSETLPAKIKLPAKVVQVSAGDSHTAALSEEGRVFIWGNFRVRFNSCAEQGQLGRVAECFSQRGGRKGLSYILNPDVVRCKRYKSKKLAEFSDVWAGQYMTFALEKNTGEVYGWGLNNYYQLGFSDMENRFMPERVTSFSSDKEWTCIDGGQHHTVALDSDGKVYCMGRGEYGRLGLGDDTKEKSQPTTLPGLGKEKYSHIAAGQCVSFAIRNDGTAFGWGMGTSKQLATGDEEDVLEPTQPAGKQLENRQESTDDILRRSTYSVPCGR</sequence>
<evidence type="ECO:0000256" key="4">
    <source>
        <dbReference type="SAM" id="MobiDB-lite"/>
    </source>
</evidence>
<dbReference type="Gene3D" id="2.130.10.30">
    <property type="entry name" value="Regulator of chromosome condensation 1/beta-lactamase-inhibitor protein II"/>
    <property type="match status" value="2"/>
</dbReference>
<dbReference type="InterPro" id="IPR058923">
    <property type="entry name" value="RCC1-like_dom"/>
</dbReference>
<dbReference type="InterPro" id="IPR000408">
    <property type="entry name" value="Reg_chr_condens"/>
</dbReference>
<dbReference type="Proteomes" id="UP001217089">
    <property type="component" value="Unassembled WGS sequence"/>
</dbReference>
<organism evidence="6 7">
    <name type="scientific">Tegillarca granosa</name>
    <name type="common">Malaysian cockle</name>
    <name type="synonym">Anadara granosa</name>
    <dbReference type="NCBI Taxonomy" id="220873"/>
    <lineage>
        <taxon>Eukaryota</taxon>
        <taxon>Metazoa</taxon>
        <taxon>Spiralia</taxon>
        <taxon>Lophotrochozoa</taxon>
        <taxon>Mollusca</taxon>
        <taxon>Bivalvia</taxon>
        <taxon>Autobranchia</taxon>
        <taxon>Pteriomorphia</taxon>
        <taxon>Arcoida</taxon>
        <taxon>Arcoidea</taxon>
        <taxon>Arcidae</taxon>
        <taxon>Tegillarca</taxon>
    </lineage>
</organism>
<evidence type="ECO:0000256" key="2">
    <source>
        <dbReference type="ARBA" id="ARBA00022737"/>
    </source>
</evidence>
<dbReference type="InterPro" id="IPR009091">
    <property type="entry name" value="RCC1/BLIP-II"/>
</dbReference>
<dbReference type="SUPFAM" id="SSF50985">
    <property type="entry name" value="RCC1/BLIP-II"/>
    <property type="match status" value="1"/>
</dbReference>
<dbReference type="EMBL" id="JARBDR010000813">
    <property type="protein sequence ID" value="KAJ8305308.1"/>
    <property type="molecule type" value="Genomic_DNA"/>
</dbReference>
<dbReference type="PRINTS" id="PR00633">
    <property type="entry name" value="RCCNDNSATION"/>
</dbReference>
<dbReference type="PROSITE" id="PS00626">
    <property type="entry name" value="RCC1_2"/>
    <property type="match status" value="2"/>
</dbReference>
<evidence type="ECO:0000256" key="1">
    <source>
        <dbReference type="ARBA" id="ARBA00022658"/>
    </source>
</evidence>
<dbReference type="PROSITE" id="PS00625">
    <property type="entry name" value="RCC1_1"/>
    <property type="match status" value="1"/>
</dbReference>
<feature type="repeat" description="RCC1" evidence="3">
    <location>
        <begin position="114"/>
        <end position="165"/>
    </location>
</feature>
<keyword evidence="1" id="KW-0344">Guanine-nucleotide releasing factor</keyword>
<proteinExistence type="predicted"/>
<feature type="repeat" description="RCC1" evidence="3">
    <location>
        <begin position="63"/>
        <end position="113"/>
    </location>
</feature>
<feature type="repeat" description="RCC1" evidence="3">
    <location>
        <begin position="243"/>
        <end position="295"/>
    </location>
</feature>
<evidence type="ECO:0000313" key="7">
    <source>
        <dbReference type="Proteomes" id="UP001217089"/>
    </source>
</evidence>
<dbReference type="PANTHER" id="PTHR45982:SF1">
    <property type="entry name" value="REGULATOR OF CHROMOSOME CONDENSATION"/>
    <property type="match status" value="1"/>
</dbReference>
<dbReference type="PANTHER" id="PTHR45982">
    <property type="entry name" value="REGULATOR OF CHROMOSOME CONDENSATION"/>
    <property type="match status" value="1"/>
</dbReference>
<gene>
    <name evidence="6" type="ORF">KUTeg_015853</name>
</gene>
<dbReference type="Pfam" id="PF00415">
    <property type="entry name" value="RCC1"/>
    <property type="match status" value="2"/>
</dbReference>
<keyword evidence="7" id="KW-1185">Reference proteome</keyword>
<feature type="region of interest" description="Disordered" evidence="4">
    <location>
        <begin position="367"/>
        <end position="403"/>
    </location>
</feature>
<accession>A0ABQ9EPX0</accession>
<evidence type="ECO:0000259" key="5">
    <source>
        <dbReference type="Pfam" id="PF25390"/>
    </source>
</evidence>
<feature type="domain" description="RCC1-like" evidence="5">
    <location>
        <begin position="181"/>
        <end position="375"/>
    </location>
</feature>
<dbReference type="Pfam" id="PF25390">
    <property type="entry name" value="WD40_RLD"/>
    <property type="match status" value="1"/>
</dbReference>
<feature type="repeat" description="RCC1" evidence="3">
    <location>
        <begin position="296"/>
        <end position="348"/>
    </location>
</feature>
<keyword evidence="2" id="KW-0677">Repeat</keyword>
<evidence type="ECO:0000313" key="6">
    <source>
        <dbReference type="EMBL" id="KAJ8305308.1"/>
    </source>
</evidence>
<dbReference type="InterPro" id="IPR051553">
    <property type="entry name" value="Ran_GTPase-activating"/>
</dbReference>
<dbReference type="PROSITE" id="PS50012">
    <property type="entry name" value="RCC1_3"/>
    <property type="match status" value="4"/>
</dbReference>
<reference evidence="6 7" key="1">
    <citation type="submission" date="2022-12" db="EMBL/GenBank/DDBJ databases">
        <title>Chromosome-level genome of Tegillarca granosa.</title>
        <authorList>
            <person name="Kim J."/>
        </authorList>
    </citation>
    <scope>NUCLEOTIDE SEQUENCE [LARGE SCALE GENOMIC DNA]</scope>
    <source>
        <strain evidence="6">Teg-2019</strain>
        <tissue evidence="6">Adductor muscle</tissue>
    </source>
</reference>